<keyword evidence="2" id="KW-0812">Transmembrane</keyword>
<evidence type="ECO:0000256" key="1">
    <source>
        <dbReference type="SAM" id="MobiDB-lite"/>
    </source>
</evidence>
<dbReference type="Pfam" id="PF07697">
    <property type="entry name" value="7TMR-HDED"/>
    <property type="match status" value="1"/>
</dbReference>
<feature type="transmembrane region" description="Helical" evidence="2">
    <location>
        <begin position="440"/>
        <end position="463"/>
    </location>
</feature>
<evidence type="ECO:0000313" key="5">
    <source>
        <dbReference type="Proteomes" id="UP000595349"/>
    </source>
</evidence>
<name>A0A7T6ZA21_9BACI</name>
<dbReference type="SUPFAM" id="SSF109604">
    <property type="entry name" value="HD-domain/PDEase-like"/>
    <property type="match status" value="1"/>
</dbReference>
<dbReference type="EMBL" id="CP054706">
    <property type="protein sequence ID" value="QQK79688.1"/>
    <property type="molecule type" value="Genomic_DNA"/>
</dbReference>
<feature type="transmembrane region" description="Helical" evidence="2">
    <location>
        <begin position="305"/>
        <end position="327"/>
    </location>
</feature>
<evidence type="ECO:0000256" key="2">
    <source>
        <dbReference type="SAM" id="Phobius"/>
    </source>
</evidence>
<dbReference type="PANTHER" id="PTHR36442">
    <property type="entry name" value="CYCLIC-DI-AMP PHOSPHODIESTERASE PGPH"/>
    <property type="match status" value="1"/>
</dbReference>
<protein>
    <submittedName>
        <fullName evidence="4">HD family phosphohydrolase</fullName>
    </submittedName>
</protein>
<dbReference type="CDD" id="cd00077">
    <property type="entry name" value="HDc"/>
    <property type="match status" value="1"/>
</dbReference>
<keyword evidence="4" id="KW-0378">Hydrolase</keyword>
<reference evidence="4 5" key="1">
    <citation type="submission" date="2020-06" db="EMBL/GenBank/DDBJ databases">
        <title>Genomic analysis of Salicibibacter sp. NKC21-4.</title>
        <authorList>
            <person name="Oh Y.J."/>
        </authorList>
    </citation>
    <scope>NUCLEOTIDE SEQUENCE [LARGE SCALE GENOMIC DNA]</scope>
    <source>
        <strain evidence="4 5">NKC21-4</strain>
    </source>
</reference>
<dbReference type="RefSeq" id="WP_200089620.1">
    <property type="nucleotide sequence ID" value="NZ_CP054706.1"/>
</dbReference>
<dbReference type="GO" id="GO:0016787">
    <property type="term" value="F:hydrolase activity"/>
    <property type="evidence" value="ECO:0007669"/>
    <property type="project" value="UniProtKB-KW"/>
</dbReference>
<dbReference type="InterPro" id="IPR052722">
    <property type="entry name" value="PgpH_phosphodiesterase"/>
</dbReference>
<dbReference type="KEGG" id="scib:HUG20_07190"/>
<feature type="transmembrane region" description="Helical" evidence="2">
    <location>
        <begin position="21"/>
        <end position="38"/>
    </location>
</feature>
<gene>
    <name evidence="4" type="ORF">HUG20_07190</name>
</gene>
<feature type="domain" description="HD/PDEase" evidence="3">
    <location>
        <begin position="492"/>
        <end position="647"/>
    </location>
</feature>
<organism evidence="4 5">
    <name type="scientific">Salicibibacter cibi</name>
    <dbReference type="NCBI Taxonomy" id="2743001"/>
    <lineage>
        <taxon>Bacteria</taxon>
        <taxon>Bacillati</taxon>
        <taxon>Bacillota</taxon>
        <taxon>Bacilli</taxon>
        <taxon>Bacillales</taxon>
        <taxon>Bacillaceae</taxon>
        <taxon>Salicibibacter</taxon>
    </lineage>
</organism>
<keyword evidence="2" id="KW-1133">Transmembrane helix</keyword>
<dbReference type="InterPro" id="IPR006674">
    <property type="entry name" value="HD_domain"/>
</dbReference>
<feature type="region of interest" description="Disordered" evidence="1">
    <location>
        <begin position="696"/>
        <end position="715"/>
    </location>
</feature>
<sequence>MTANKNKKQKLQTPGTRHRSVRVSLFLLLGILLYVSMLDNVQPEQLDVSLSEPAPEDIRSPITVEHEALTAEREQAALDELDPSYVHRNDYVLMQTEKINTVFELATEFQAEDADDTSSVDIQVEQLQETLEEEMDQRLPEETLEILLDESEEQLMIGRDAARNAVHEVMNEELAVDDVPVAREEAEERVSMSMGNSQLQNASADIASHMVTANYIYDDENTAERREEALDEVEPVLIREGELLAEEGEIIDAEIYEQLNLTGLLDDDFSPFPYLGLLLFVGMIVAMVAFYATQTSSPLRYSNQALFLYVLVFFIMLATMKIMSVLNLFDMEGILWVTPVALGTMLLAQLLSYRVALYTAVLLALAGSVIFNGEATGNFHATFMVYALFSGLAGVFFLGKTPQIAKILQSGVFIALMNALTVTAFYFLSNVPIVLESYGLEIGFAVGSGFLAAVLTLGFLPFFETGFNILSKTKLIELSNANQPLLRKILLEAPGTYHHSVMVANLSEAACEAIGTNGLLARVGAYYHDLGKTKRPQYFIENQMKIGNPHERLSPDVSAQIIIDHPYDGARMLEAHNFPKQIVDFAKEHHGTTLLKYFYHKAKEKDMKPDEADYRYPGPKARFKESAVLGVADSVEAAVRSMDAPTGEKIEKLVNDIIRDRLIDGQFDECDLTMKEISIVANTMCETLRGTFHSRIEYPENSEGEKEKSANGDSY</sequence>
<dbReference type="Pfam" id="PF07698">
    <property type="entry name" value="7TM-7TMR_HD"/>
    <property type="match status" value="1"/>
</dbReference>
<dbReference type="InterPro" id="IPR011621">
    <property type="entry name" value="Metal-dep_PHydrolase_7TM_intra"/>
</dbReference>
<keyword evidence="5" id="KW-1185">Reference proteome</keyword>
<dbReference type="InterPro" id="IPR006675">
    <property type="entry name" value="HDIG_dom"/>
</dbReference>
<dbReference type="Pfam" id="PF01966">
    <property type="entry name" value="HD"/>
    <property type="match status" value="1"/>
</dbReference>
<feature type="transmembrane region" description="Helical" evidence="2">
    <location>
        <begin position="355"/>
        <end position="373"/>
    </location>
</feature>
<evidence type="ECO:0000313" key="4">
    <source>
        <dbReference type="EMBL" id="QQK79688.1"/>
    </source>
</evidence>
<dbReference type="InterPro" id="IPR011624">
    <property type="entry name" value="Metal-dep_PHydrolase_7TM_extra"/>
</dbReference>
<feature type="transmembrane region" description="Helical" evidence="2">
    <location>
        <begin position="379"/>
        <end position="399"/>
    </location>
</feature>
<dbReference type="NCBIfam" id="TIGR00277">
    <property type="entry name" value="HDIG"/>
    <property type="match status" value="1"/>
</dbReference>
<dbReference type="PANTHER" id="PTHR36442:SF1">
    <property type="entry name" value="CYCLIC-DI-AMP PHOSPHODIESTERASE PGPH"/>
    <property type="match status" value="1"/>
</dbReference>
<dbReference type="Gene3D" id="1.10.3210.10">
    <property type="entry name" value="Hypothetical protein af1432"/>
    <property type="match status" value="1"/>
</dbReference>
<keyword evidence="2" id="KW-0472">Membrane</keyword>
<dbReference type="AlphaFoldDB" id="A0A7T6ZA21"/>
<dbReference type="Proteomes" id="UP000595349">
    <property type="component" value="Chromosome"/>
</dbReference>
<feature type="transmembrane region" description="Helical" evidence="2">
    <location>
        <begin position="411"/>
        <end position="428"/>
    </location>
</feature>
<dbReference type="InterPro" id="IPR003607">
    <property type="entry name" value="HD/PDEase_dom"/>
</dbReference>
<evidence type="ECO:0000259" key="3">
    <source>
        <dbReference type="SMART" id="SM00471"/>
    </source>
</evidence>
<proteinExistence type="predicted"/>
<feature type="transmembrane region" description="Helical" evidence="2">
    <location>
        <begin position="272"/>
        <end position="293"/>
    </location>
</feature>
<accession>A0A7T6ZA21</accession>
<dbReference type="SMART" id="SM00471">
    <property type="entry name" value="HDc"/>
    <property type="match status" value="1"/>
</dbReference>